<evidence type="ECO:0000256" key="3">
    <source>
        <dbReference type="ARBA" id="ARBA00023235"/>
    </source>
</evidence>
<keyword evidence="3 4" id="KW-0413">Isomerase</keyword>
<name>A0A1H8QIS0_9GAMM</name>
<dbReference type="InterPro" id="IPR042214">
    <property type="entry name" value="TruD_catalytic"/>
</dbReference>
<dbReference type="InterPro" id="IPR020103">
    <property type="entry name" value="PsdUridine_synth_cat_dom_sf"/>
</dbReference>
<proteinExistence type="inferred from homology"/>
<dbReference type="GO" id="GO:0005829">
    <property type="term" value="C:cytosol"/>
    <property type="evidence" value="ECO:0007669"/>
    <property type="project" value="TreeGrafter"/>
</dbReference>
<evidence type="ECO:0000313" key="7">
    <source>
        <dbReference type="Proteomes" id="UP000199657"/>
    </source>
</evidence>
<dbReference type="SUPFAM" id="SSF55120">
    <property type="entry name" value="Pseudouridine synthase"/>
    <property type="match status" value="1"/>
</dbReference>
<dbReference type="GO" id="GO:0031119">
    <property type="term" value="P:tRNA pseudouridine synthesis"/>
    <property type="evidence" value="ECO:0007669"/>
    <property type="project" value="UniProtKB-UniRule"/>
</dbReference>
<dbReference type="GO" id="GO:0003723">
    <property type="term" value="F:RNA binding"/>
    <property type="evidence" value="ECO:0007669"/>
    <property type="project" value="InterPro"/>
</dbReference>
<evidence type="ECO:0000259" key="5">
    <source>
        <dbReference type="PROSITE" id="PS50984"/>
    </source>
</evidence>
<dbReference type="Gene3D" id="3.30.2340.10">
    <property type="entry name" value="TruD, insertion domain"/>
    <property type="match status" value="1"/>
</dbReference>
<comment type="function">
    <text evidence="4">Responsible for synthesis of pseudouridine from uracil-13 in transfer RNAs.</text>
</comment>
<evidence type="ECO:0000313" key="6">
    <source>
        <dbReference type="EMBL" id="SEO53916.1"/>
    </source>
</evidence>
<dbReference type="PROSITE" id="PS50984">
    <property type="entry name" value="TRUD"/>
    <property type="match status" value="1"/>
</dbReference>
<feature type="active site" description="Nucleophile" evidence="4">
    <location>
        <position position="46"/>
    </location>
</feature>
<dbReference type="EC" id="5.4.99.27" evidence="4"/>
<organism evidence="6 7">
    <name type="scientific">Aquisalimonas asiatica</name>
    <dbReference type="NCBI Taxonomy" id="406100"/>
    <lineage>
        <taxon>Bacteria</taxon>
        <taxon>Pseudomonadati</taxon>
        <taxon>Pseudomonadota</taxon>
        <taxon>Gammaproteobacteria</taxon>
        <taxon>Chromatiales</taxon>
        <taxon>Ectothiorhodospiraceae</taxon>
        <taxon>Aquisalimonas</taxon>
    </lineage>
</organism>
<dbReference type="Pfam" id="PF01142">
    <property type="entry name" value="TruD"/>
    <property type="match status" value="2"/>
</dbReference>
<dbReference type="HAMAP" id="MF_01082">
    <property type="entry name" value="TruD"/>
    <property type="match status" value="1"/>
</dbReference>
<reference evidence="6 7" key="1">
    <citation type="submission" date="2016-10" db="EMBL/GenBank/DDBJ databases">
        <authorList>
            <person name="de Groot N.N."/>
        </authorList>
    </citation>
    <scope>NUCLEOTIDE SEQUENCE [LARGE SCALE GENOMIC DNA]</scope>
    <source>
        <strain evidence="6 7">CGMCC 1.6291</strain>
    </source>
</reference>
<accession>A0A1H8QIS0</accession>
<sequence length="312" mass="34362">MLPEGAGEHLWFLIRKTGWNTADVGQWLGRALGSRPRDVSWAGLKDRHAVTEQWFGVHRPGGNDIPELEAPPEGIEILRVARHGRKLRTGMLQGNHFDLTLRDLDCPPERLGPRLAAIARLGVPNYFGAQRFGRDGGNLDAAWRMLDGMPVRNRQRRGLFLSAARSFLFNQVVAARVRARNWDRPLPGDLMTFTSSNSVFPAAGLDAADPRLPGGDVHPSGPLPGRGGMQPNDVAGALESEVLAPWQAQVDALGRLGLDGARRALRLPVRQLWWRREDAATLRVGFWLPAGAFATAVVRELCDYREGARSST</sequence>
<dbReference type="PROSITE" id="PS01268">
    <property type="entry name" value="UPF0024"/>
    <property type="match status" value="1"/>
</dbReference>
<feature type="domain" description="TRUD" evidence="5">
    <location>
        <begin position="122"/>
        <end position="267"/>
    </location>
</feature>
<dbReference type="Proteomes" id="UP000199657">
    <property type="component" value="Unassembled WGS sequence"/>
</dbReference>
<dbReference type="InterPro" id="IPR020119">
    <property type="entry name" value="PsdUridine_synth_TruD_CS"/>
</dbReference>
<dbReference type="EMBL" id="FOEG01000001">
    <property type="protein sequence ID" value="SEO53916.1"/>
    <property type="molecule type" value="Genomic_DNA"/>
</dbReference>
<keyword evidence="2 4" id="KW-0819">tRNA processing</keyword>
<dbReference type="AlphaFoldDB" id="A0A1H8QIS0"/>
<dbReference type="PANTHER" id="PTHR47811:SF1">
    <property type="entry name" value="TRNA PSEUDOURIDINE SYNTHASE D"/>
    <property type="match status" value="1"/>
</dbReference>
<dbReference type="PANTHER" id="PTHR47811">
    <property type="entry name" value="TRNA PSEUDOURIDINE SYNTHASE D"/>
    <property type="match status" value="1"/>
</dbReference>
<evidence type="ECO:0000256" key="1">
    <source>
        <dbReference type="ARBA" id="ARBA00007953"/>
    </source>
</evidence>
<dbReference type="InterPro" id="IPR043165">
    <property type="entry name" value="TruD_insert_sf"/>
</dbReference>
<keyword evidence="7" id="KW-1185">Reference proteome</keyword>
<dbReference type="Gene3D" id="3.30.2350.20">
    <property type="entry name" value="TruD, catalytic domain"/>
    <property type="match status" value="1"/>
</dbReference>
<dbReference type="STRING" id="406100.SAMN04488052_101601"/>
<protein>
    <recommendedName>
        <fullName evidence="4">tRNA pseudouridine synthase D</fullName>
        <ecNumber evidence="4">5.4.99.27</ecNumber>
    </recommendedName>
    <alternativeName>
        <fullName evidence="4">tRNA pseudouridine(13) synthase</fullName>
    </alternativeName>
    <alternativeName>
        <fullName evidence="4">tRNA pseudouridylate synthase D</fullName>
    </alternativeName>
    <alternativeName>
        <fullName evidence="4">tRNA-uridine isomerase D</fullName>
    </alternativeName>
</protein>
<dbReference type="InterPro" id="IPR011760">
    <property type="entry name" value="PsdUridine_synth_TruD_insert"/>
</dbReference>
<evidence type="ECO:0000256" key="2">
    <source>
        <dbReference type="ARBA" id="ARBA00022694"/>
    </source>
</evidence>
<comment type="catalytic activity">
    <reaction evidence="4">
        <text>uridine(13) in tRNA = pseudouridine(13) in tRNA</text>
        <dbReference type="Rhea" id="RHEA:42540"/>
        <dbReference type="Rhea" id="RHEA-COMP:10105"/>
        <dbReference type="Rhea" id="RHEA-COMP:10106"/>
        <dbReference type="ChEBI" id="CHEBI:65314"/>
        <dbReference type="ChEBI" id="CHEBI:65315"/>
        <dbReference type="EC" id="5.4.99.27"/>
    </reaction>
</comment>
<dbReference type="InterPro" id="IPR001656">
    <property type="entry name" value="PsdUridine_synth_TruD"/>
</dbReference>
<gene>
    <name evidence="4" type="primary">truD</name>
    <name evidence="6" type="ORF">SAMN04488052_101601</name>
</gene>
<evidence type="ECO:0000256" key="4">
    <source>
        <dbReference type="HAMAP-Rule" id="MF_01082"/>
    </source>
</evidence>
<dbReference type="InterPro" id="IPR050170">
    <property type="entry name" value="TruD_pseudoU_synthase"/>
</dbReference>
<dbReference type="GO" id="GO:0160150">
    <property type="term" value="F:tRNA pseudouridine(13) synthase activity"/>
    <property type="evidence" value="ECO:0007669"/>
    <property type="project" value="UniProtKB-EC"/>
</dbReference>
<comment type="similarity">
    <text evidence="1 4">Belongs to the pseudouridine synthase TruD family.</text>
</comment>